<protein>
    <recommendedName>
        <fullName evidence="2">PTS EIIA type-4 domain-containing protein</fullName>
    </recommendedName>
</protein>
<accession>A0A9Q7MLL2</accession>
<dbReference type="RefSeq" id="WP_008792865.1">
    <property type="nucleotide sequence ID" value="NZ_CAXMZD010000001.1"/>
</dbReference>
<dbReference type="GO" id="GO:0009401">
    <property type="term" value="P:phosphoenolpyruvate-dependent sugar phosphotransferase system"/>
    <property type="evidence" value="ECO:0007669"/>
    <property type="project" value="InterPro"/>
</dbReference>
<feature type="domain" description="PTS EIIA type-4" evidence="2">
    <location>
        <begin position="1"/>
        <end position="120"/>
    </location>
</feature>
<dbReference type="PROSITE" id="PS51096">
    <property type="entry name" value="PTS_EIIA_TYPE_4"/>
    <property type="match status" value="1"/>
</dbReference>
<evidence type="ECO:0000259" key="2">
    <source>
        <dbReference type="PROSITE" id="PS51096"/>
    </source>
</evidence>
<sequence length="136" mass="15613">MRRIILASHGMLAEGMKDSVTFIVGHSNNIYTISAYTKEDFSFEAEVKQIFESFNDGDEVIVITDIYGGSVNNSFIRLLNTYVFHLIAGMNMSLILQIINENRSIEEQIHALLEENKQMICYCNDIVKKSYQNDEF</sequence>
<dbReference type="PANTHER" id="PTHR33799">
    <property type="entry name" value="PTS PERMEASE-RELATED-RELATED"/>
    <property type="match status" value="1"/>
</dbReference>
<dbReference type="Proteomes" id="UP001211987">
    <property type="component" value="Unassembled WGS sequence"/>
</dbReference>
<gene>
    <name evidence="3" type="ORF">PM738_19440</name>
</gene>
<evidence type="ECO:0000256" key="1">
    <source>
        <dbReference type="ARBA" id="ARBA00022679"/>
    </source>
</evidence>
<dbReference type="InterPro" id="IPR004701">
    <property type="entry name" value="PTS_EIIA_man-typ"/>
</dbReference>
<name>A0A9Q7MLL2_9FIRM</name>
<evidence type="ECO:0000313" key="4">
    <source>
        <dbReference type="Proteomes" id="UP001211987"/>
    </source>
</evidence>
<dbReference type="Pfam" id="PF03610">
    <property type="entry name" value="EIIA-man"/>
    <property type="match status" value="1"/>
</dbReference>
<dbReference type="AlphaFoldDB" id="A0A9Q7MLL2"/>
<evidence type="ECO:0000313" key="3">
    <source>
        <dbReference type="EMBL" id="MDB7085954.1"/>
    </source>
</evidence>
<dbReference type="PANTHER" id="PTHR33799:SF1">
    <property type="entry name" value="PTS SYSTEM MANNOSE-SPECIFIC EIIAB COMPONENT-RELATED"/>
    <property type="match status" value="1"/>
</dbReference>
<comment type="caution">
    <text evidence="3">The sequence shown here is derived from an EMBL/GenBank/DDBJ whole genome shotgun (WGS) entry which is preliminary data.</text>
</comment>
<proteinExistence type="predicted"/>
<dbReference type="InterPro" id="IPR036662">
    <property type="entry name" value="PTS_EIIA_man-typ_sf"/>
</dbReference>
<dbReference type="GO" id="GO:0016020">
    <property type="term" value="C:membrane"/>
    <property type="evidence" value="ECO:0007669"/>
    <property type="project" value="InterPro"/>
</dbReference>
<dbReference type="SUPFAM" id="SSF53062">
    <property type="entry name" value="PTS system fructose IIA component-like"/>
    <property type="match status" value="1"/>
</dbReference>
<keyword evidence="1" id="KW-0808">Transferase</keyword>
<organism evidence="3 4">
    <name type="scientific">Thomasclavelia ramosa</name>
    <dbReference type="NCBI Taxonomy" id="1547"/>
    <lineage>
        <taxon>Bacteria</taxon>
        <taxon>Bacillati</taxon>
        <taxon>Bacillota</taxon>
        <taxon>Erysipelotrichia</taxon>
        <taxon>Erysipelotrichales</taxon>
        <taxon>Coprobacillaceae</taxon>
        <taxon>Thomasclavelia</taxon>
    </lineage>
</organism>
<dbReference type="EMBL" id="JAQLKE010000066">
    <property type="protein sequence ID" value="MDB7085954.1"/>
    <property type="molecule type" value="Genomic_DNA"/>
</dbReference>
<dbReference type="InterPro" id="IPR051471">
    <property type="entry name" value="Bacterial_PTS_sugar_comp"/>
</dbReference>
<reference evidence="3" key="1">
    <citation type="submission" date="2023-01" db="EMBL/GenBank/DDBJ databases">
        <title>Human gut microbiome strain richness.</title>
        <authorList>
            <person name="Chen-Liaw A."/>
        </authorList>
    </citation>
    <scope>NUCLEOTIDE SEQUENCE</scope>
    <source>
        <strain evidence="3">1001217st2_G6_1001217B_191108</strain>
    </source>
</reference>
<dbReference type="GO" id="GO:0016740">
    <property type="term" value="F:transferase activity"/>
    <property type="evidence" value="ECO:0007669"/>
    <property type="project" value="UniProtKB-KW"/>
</dbReference>
<dbReference type="Gene3D" id="3.40.50.510">
    <property type="entry name" value="Phosphotransferase system, mannose-type IIA component"/>
    <property type="match status" value="1"/>
</dbReference>